<proteinExistence type="predicted"/>
<dbReference type="PANTHER" id="PTHR37946:SF1">
    <property type="entry name" value="SLL1969 PROTEIN"/>
    <property type="match status" value="1"/>
</dbReference>
<dbReference type="InterPro" id="IPR029058">
    <property type="entry name" value="AB_hydrolase_fold"/>
</dbReference>
<dbReference type="SUPFAM" id="SSF53474">
    <property type="entry name" value="alpha/beta-Hydrolases"/>
    <property type="match status" value="1"/>
</dbReference>
<evidence type="ECO:0000313" key="2">
    <source>
        <dbReference type="EMBL" id="SHF47106.1"/>
    </source>
</evidence>
<dbReference type="PANTHER" id="PTHR37946">
    <property type="entry name" value="SLL1969 PROTEIN"/>
    <property type="match status" value="1"/>
</dbReference>
<dbReference type="STRING" id="1121256.SAMN02746089_01980"/>
<organism evidence="2 3">
    <name type="scientific">Caldanaerobius fijiensis DSM 17918</name>
    <dbReference type="NCBI Taxonomy" id="1121256"/>
    <lineage>
        <taxon>Bacteria</taxon>
        <taxon>Bacillati</taxon>
        <taxon>Bacillota</taxon>
        <taxon>Clostridia</taxon>
        <taxon>Thermoanaerobacterales</taxon>
        <taxon>Thermoanaerobacteraceae</taxon>
        <taxon>Caldanaerobius</taxon>
    </lineage>
</organism>
<accession>A0A1M5BXG9</accession>
<dbReference type="Pfam" id="PF07819">
    <property type="entry name" value="PGAP1"/>
    <property type="match status" value="1"/>
</dbReference>
<evidence type="ECO:0000259" key="1">
    <source>
        <dbReference type="Pfam" id="PF07819"/>
    </source>
</evidence>
<evidence type="ECO:0000313" key="3">
    <source>
        <dbReference type="Proteomes" id="UP000184088"/>
    </source>
</evidence>
<reference evidence="2 3" key="1">
    <citation type="submission" date="2016-11" db="EMBL/GenBank/DDBJ databases">
        <authorList>
            <person name="Jaros S."/>
            <person name="Januszkiewicz K."/>
            <person name="Wedrychowicz H."/>
        </authorList>
    </citation>
    <scope>NUCLEOTIDE SEQUENCE [LARGE SCALE GENOMIC DNA]</scope>
    <source>
        <strain evidence="2 3">DSM 17918</strain>
    </source>
</reference>
<keyword evidence="3" id="KW-1185">Reference proteome</keyword>
<dbReference type="RefSeq" id="WP_073344752.1">
    <property type="nucleotide sequence ID" value="NZ_FQVH01000024.1"/>
</dbReference>
<dbReference type="Proteomes" id="UP000184088">
    <property type="component" value="Unassembled WGS sequence"/>
</dbReference>
<feature type="domain" description="GPI inositol-deacylase PGAP1-like alpha/beta" evidence="1">
    <location>
        <begin position="56"/>
        <end position="116"/>
    </location>
</feature>
<dbReference type="AlphaFoldDB" id="A0A1M5BXG9"/>
<name>A0A1M5BXG9_9THEO</name>
<protein>
    <submittedName>
        <fullName evidence="2">PGAP1-like protein</fullName>
    </submittedName>
</protein>
<gene>
    <name evidence="2" type="ORF">SAMN02746089_01980</name>
</gene>
<dbReference type="EMBL" id="FQVH01000024">
    <property type="protein sequence ID" value="SHF47106.1"/>
    <property type="molecule type" value="Genomic_DNA"/>
</dbReference>
<dbReference type="OrthoDB" id="9765872at2"/>
<dbReference type="Gene3D" id="3.40.50.1820">
    <property type="entry name" value="alpha/beta hydrolase"/>
    <property type="match status" value="1"/>
</dbReference>
<dbReference type="ESTHER" id="9theo-a0a1m5bxg9">
    <property type="family name" value="Bacterial_EstLip_FamXIV"/>
</dbReference>
<dbReference type="InterPro" id="IPR012908">
    <property type="entry name" value="PGAP1-ab_dom-like"/>
</dbReference>
<dbReference type="GO" id="GO:0016788">
    <property type="term" value="F:hydrolase activity, acting on ester bonds"/>
    <property type="evidence" value="ECO:0007669"/>
    <property type="project" value="InterPro"/>
</dbReference>
<sequence length="409" mass="46953">MLPVVFLPGIFGSVPLLWGRWSFGPSIWYYKPIIQAMKDSGLTVEIAYYGWWENNLLSARKYLIPAIDRVLKSNKEDKVIIVCHSMGGIVARSYIQSDFYRGDVERIIMLCTPNEGSADAYYPWEGGQVPPSPYDDFVNMLYNGFIWMISRITGKPITYNLIREYIPSIKELLPTSDYGSYLFEYRDEDNFPVFIPQSTMHEKNDYLNDLNAKVEIIKRRGIDVFCFNGKGYYTNKYIQVDTETDRQEGLWIDGKPMAEIRSKMGDGTVLASSSRYVFDSITLNTSHMGVLKDGIPYLLKQLDVKKLPAVYAENIPFKGYLAYIIDKASSCKKLLRDCYDVLGRFEWGVMSDQSELLLEIPSPGRDMYLYTYNSNGSAQTDLKLRDVKAGCHRLVIKNVRGFKPIIEFK</sequence>